<reference evidence="1" key="1">
    <citation type="submission" date="2020-07" db="EMBL/GenBank/DDBJ databases">
        <title>Koleobacter methoxysyntrophicus gen. nov., sp. nov., a novel anaerobic bacterium isolated from deep subsurface oil field and proposal of Koleobacterales ord. nov. in the phylum Firmicutes.</title>
        <authorList>
            <person name="Sakamoto S."/>
            <person name="Tamaki H."/>
        </authorList>
    </citation>
    <scope>NUCLEOTIDE SEQUENCE</scope>
    <source>
        <strain evidence="1">NRmbB1</strain>
    </source>
</reference>
<keyword evidence="2" id="KW-1185">Reference proteome</keyword>
<name>A0A8A0RI79_9FIRM</name>
<evidence type="ECO:0000313" key="1">
    <source>
        <dbReference type="EMBL" id="QSQ07975.1"/>
    </source>
</evidence>
<dbReference type="Proteomes" id="UP000662904">
    <property type="component" value="Chromosome"/>
</dbReference>
<accession>A0A8A0RI79</accession>
<sequence length="170" mass="20191">MSCIIDLKKYLRCVQQILQNPGLIIEPDSYKQLFIIEKNKKTGEIVAWTIHSKIVKLKKSNELFVNEFSRKKGERFLLEPFNYHFQPRNKGLYSYRIDKDKYGIHANPDERLDMKHRIEAKDLKLDVKSFNLYLALILALEYIHNSCKYPLDEKYADYYNEILKGGLNKL</sequence>
<organism evidence="1 2">
    <name type="scientific">Koleobacter methoxysyntrophicus</name>
    <dbReference type="NCBI Taxonomy" id="2751313"/>
    <lineage>
        <taxon>Bacteria</taxon>
        <taxon>Bacillati</taxon>
        <taxon>Bacillota</taxon>
        <taxon>Clostridia</taxon>
        <taxon>Koleobacterales</taxon>
        <taxon>Koleobacteraceae</taxon>
        <taxon>Koleobacter</taxon>
    </lineage>
</organism>
<dbReference type="EMBL" id="CP059066">
    <property type="protein sequence ID" value="QSQ07975.1"/>
    <property type="molecule type" value="Genomic_DNA"/>
</dbReference>
<dbReference type="RefSeq" id="WP_206708215.1">
    <property type="nucleotide sequence ID" value="NZ_CP059066.1"/>
</dbReference>
<dbReference type="AlphaFoldDB" id="A0A8A0RI79"/>
<gene>
    <name evidence="1" type="ORF">H0A61_00294</name>
</gene>
<evidence type="ECO:0000313" key="2">
    <source>
        <dbReference type="Proteomes" id="UP000662904"/>
    </source>
</evidence>
<protein>
    <submittedName>
        <fullName evidence="1">Uncharacterized protein</fullName>
    </submittedName>
</protein>
<proteinExistence type="predicted"/>
<dbReference type="KEGG" id="kme:H0A61_00294"/>